<protein>
    <submittedName>
        <fullName evidence="2">Uncharacterized protein</fullName>
    </submittedName>
</protein>
<evidence type="ECO:0000313" key="3">
    <source>
        <dbReference type="Proteomes" id="UP000180166"/>
    </source>
</evidence>
<reference evidence="2 3" key="1">
    <citation type="submission" date="2016-10" db="EMBL/GenBank/DDBJ databases">
        <title>Genome sequence of Nocardia seriolae strain EM150506, isolated from Anguila japonica.</title>
        <authorList>
            <person name="Han H.-J."/>
        </authorList>
    </citation>
    <scope>NUCLEOTIDE SEQUENCE [LARGE SCALE GENOMIC DNA]</scope>
    <source>
        <strain evidence="2 3">EM150506</strain>
    </source>
</reference>
<dbReference type="KEGG" id="nsr:NS506_02827"/>
<dbReference type="AlphaFoldDB" id="A0ABC8ARY3"/>
<evidence type="ECO:0000256" key="1">
    <source>
        <dbReference type="SAM" id="MobiDB-lite"/>
    </source>
</evidence>
<name>A0ABC8ARY3_9NOCA</name>
<feature type="region of interest" description="Disordered" evidence="1">
    <location>
        <begin position="1"/>
        <end position="33"/>
    </location>
</feature>
<dbReference type="Proteomes" id="UP000180166">
    <property type="component" value="Chromosome"/>
</dbReference>
<organism evidence="2 3">
    <name type="scientific">Nocardia seriolae</name>
    <dbReference type="NCBI Taxonomy" id="37332"/>
    <lineage>
        <taxon>Bacteria</taxon>
        <taxon>Bacillati</taxon>
        <taxon>Actinomycetota</taxon>
        <taxon>Actinomycetes</taxon>
        <taxon>Mycobacteriales</taxon>
        <taxon>Nocardiaceae</taxon>
        <taxon>Nocardia</taxon>
    </lineage>
</organism>
<evidence type="ECO:0000313" key="2">
    <source>
        <dbReference type="EMBL" id="APA96887.1"/>
    </source>
</evidence>
<gene>
    <name evidence="2" type="ORF">NS506_02827</name>
</gene>
<sequence>MTRLDTLDHCGRSERPSPARDRADTRAASKTAARAAHPAAWIRRLGRWLEAIARLGGPIWFERRQTTHLDVLTRNRPG</sequence>
<proteinExistence type="predicted"/>
<dbReference type="EMBL" id="CP017839">
    <property type="protein sequence ID" value="APA96887.1"/>
    <property type="molecule type" value="Genomic_DNA"/>
</dbReference>
<dbReference type="RefSeq" id="WP_071343841.1">
    <property type="nucleotide sequence ID" value="NZ_CP017839.1"/>
</dbReference>
<accession>A0ABC8ARY3</accession>
<feature type="compositionally biased region" description="Basic and acidic residues" evidence="1">
    <location>
        <begin position="1"/>
        <end position="27"/>
    </location>
</feature>